<evidence type="ECO:0000256" key="7">
    <source>
        <dbReference type="ARBA" id="ARBA00022840"/>
    </source>
</evidence>
<dbReference type="GO" id="GO:0006419">
    <property type="term" value="P:alanyl-tRNA aminoacylation"/>
    <property type="evidence" value="ECO:0007669"/>
    <property type="project" value="TreeGrafter"/>
</dbReference>
<evidence type="ECO:0000256" key="5">
    <source>
        <dbReference type="ARBA" id="ARBA00022598"/>
    </source>
</evidence>
<keyword evidence="4" id="KW-0820">tRNA-binding</keyword>
<keyword evidence="10" id="KW-0030">Aminoacyl-tRNA synthetase</keyword>
<dbReference type="AlphaFoldDB" id="A0A645H6X5"/>
<keyword evidence="11" id="KW-0175">Coiled coil</keyword>
<evidence type="ECO:0000256" key="11">
    <source>
        <dbReference type="SAM" id="Coils"/>
    </source>
</evidence>
<organism evidence="13">
    <name type="scientific">bioreactor metagenome</name>
    <dbReference type="NCBI Taxonomy" id="1076179"/>
    <lineage>
        <taxon>unclassified sequences</taxon>
        <taxon>metagenomes</taxon>
        <taxon>ecological metagenomes</taxon>
    </lineage>
</organism>
<dbReference type="PANTHER" id="PTHR11777:SF9">
    <property type="entry name" value="ALANINE--TRNA LIGASE, CYTOPLASMIC"/>
    <property type="match status" value="1"/>
</dbReference>
<keyword evidence="6" id="KW-0547">Nucleotide-binding</keyword>
<dbReference type="Pfam" id="PF02272">
    <property type="entry name" value="DHHA1"/>
    <property type="match status" value="1"/>
</dbReference>
<keyword evidence="9" id="KW-0648">Protein biosynthesis</keyword>
<reference evidence="13" key="1">
    <citation type="submission" date="2019-08" db="EMBL/GenBank/DDBJ databases">
        <authorList>
            <person name="Kucharzyk K."/>
            <person name="Murdoch R.W."/>
            <person name="Higgins S."/>
            <person name="Loffler F."/>
        </authorList>
    </citation>
    <scope>NUCLEOTIDE SEQUENCE</scope>
</reference>
<dbReference type="GO" id="GO:0005829">
    <property type="term" value="C:cytosol"/>
    <property type="evidence" value="ECO:0007669"/>
    <property type="project" value="TreeGrafter"/>
</dbReference>
<keyword evidence="5 13" id="KW-0436">Ligase</keyword>
<evidence type="ECO:0000256" key="9">
    <source>
        <dbReference type="ARBA" id="ARBA00022917"/>
    </source>
</evidence>
<evidence type="ECO:0000256" key="4">
    <source>
        <dbReference type="ARBA" id="ARBA00022555"/>
    </source>
</evidence>
<dbReference type="EMBL" id="VSSQ01088004">
    <property type="protein sequence ID" value="MPN34787.1"/>
    <property type="molecule type" value="Genomic_DNA"/>
</dbReference>
<dbReference type="EC" id="6.1.1.7" evidence="2"/>
<dbReference type="InterPro" id="IPR003156">
    <property type="entry name" value="DHHA1_dom"/>
</dbReference>
<evidence type="ECO:0000259" key="12">
    <source>
        <dbReference type="Pfam" id="PF02272"/>
    </source>
</evidence>
<protein>
    <recommendedName>
        <fullName evidence="3">Alanine--tRNA ligase</fullName>
        <ecNumber evidence="2">6.1.1.7</ecNumber>
    </recommendedName>
</protein>
<evidence type="ECO:0000256" key="6">
    <source>
        <dbReference type="ARBA" id="ARBA00022741"/>
    </source>
</evidence>
<dbReference type="InterPro" id="IPR050058">
    <property type="entry name" value="Ala-tRNA_ligase"/>
</dbReference>
<evidence type="ECO:0000256" key="2">
    <source>
        <dbReference type="ARBA" id="ARBA00013168"/>
    </source>
</evidence>
<accession>A0A645H6X5</accession>
<evidence type="ECO:0000256" key="8">
    <source>
        <dbReference type="ARBA" id="ARBA00022884"/>
    </source>
</evidence>
<dbReference type="GO" id="GO:0000049">
    <property type="term" value="F:tRNA binding"/>
    <property type="evidence" value="ECO:0007669"/>
    <property type="project" value="UniProtKB-KW"/>
</dbReference>
<evidence type="ECO:0000313" key="13">
    <source>
        <dbReference type="EMBL" id="MPN34787.1"/>
    </source>
</evidence>
<keyword evidence="7" id="KW-0067">ATP-binding</keyword>
<dbReference type="FunFam" id="3.10.310.40:FF:000001">
    <property type="entry name" value="Alanine--tRNA ligase"/>
    <property type="match status" value="1"/>
</dbReference>
<comment type="similarity">
    <text evidence="1">Belongs to the class-II aminoacyl-tRNA synthetase family.</text>
</comment>
<name>A0A645H6X5_9ZZZZ</name>
<dbReference type="PANTHER" id="PTHR11777">
    <property type="entry name" value="ALANYL-TRNA SYNTHETASE"/>
    <property type="match status" value="1"/>
</dbReference>
<gene>
    <name evidence="13" type="primary">alaS_53</name>
    <name evidence="13" type="ORF">SDC9_182281</name>
</gene>
<comment type="caution">
    <text evidence="13">The sequence shown here is derived from an EMBL/GenBank/DDBJ whole genome shotgun (WGS) entry which is preliminary data.</text>
</comment>
<proteinExistence type="inferred from homology"/>
<keyword evidence="8" id="KW-0694">RNA-binding</keyword>
<dbReference type="Gene3D" id="3.10.310.40">
    <property type="match status" value="1"/>
</dbReference>
<evidence type="ECO:0000256" key="10">
    <source>
        <dbReference type="ARBA" id="ARBA00023146"/>
    </source>
</evidence>
<dbReference type="GO" id="GO:0005524">
    <property type="term" value="F:ATP binding"/>
    <property type="evidence" value="ECO:0007669"/>
    <property type="project" value="UniProtKB-KW"/>
</dbReference>
<evidence type="ECO:0000256" key="3">
    <source>
        <dbReference type="ARBA" id="ARBA00017959"/>
    </source>
</evidence>
<dbReference type="GO" id="GO:0002161">
    <property type="term" value="F:aminoacyl-tRNA deacylase activity"/>
    <property type="evidence" value="ECO:0007669"/>
    <property type="project" value="TreeGrafter"/>
</dbReference>
<evidence type="ECO:0000256" key="1">
    <source>
        <dbReference type="ARBA" id="ARBA00008226"/>
    </source>
</evidence>
<sequence length="158" mass="16594">MLKCGEKDILNKLTSVVTTLKEKEKEIQALKEKLTSGAEDELLNSAKEIKGVKSVVGIVKDVEGDALRNLGDKLRDRLGDGVVVLGSNSNGKVQFVAMASKEAVSKGVHCGKIIKEVATVAGGGGGGRPDMAQAGGKLPEKLQEAMDKALLIIETLVK</sequence>
<feature type="coiled-coil region" evidence="11">
    <location>
        <begin position="13"/>
        <end position="40"/>
    </location>
</feature>
<dbReference type="GO" id="GO:0004813">
    <property type="term" value="F:alanine-tRNA ligase activity"/>
    <property type="evidence" value="ECO:0007669"/>
    <property type="project" value="UniProtKB-EC"/>
</dbReference>
<feature type="domain" description="DHHA1" evidence="12">
    <location>
        <begin position="54"/>
        <end position="152"/>
    </location>
</feature>